<dbReference type="AlphaFoldDB" id="A0A9W8QC14"/>
<dbReference type="RefSeq" id="XP_056053140.1">
    <property type="nucleotide sequence ID" value="XM_056201382.1"/>
</dbReference>
<accession>A0A9W8QC14</accession>
<reference evidence="2" key="1">
    <citation type="journal article" date="2023" name="Access Microbiol">
        <title>De-novo genome assembly for Akanthomyces muscarius, a biocontrol agent of insect agricultural pests.</title>
        <authorList>
            <person name="Erdos Z."/>
            <person name="Studholme D.J."/>
            <person name="Raymond B."/>
            <person name="Sharma M."/>
        </authorList>
    </citation>
    <scope>NUCLEOTIDE SEQUENCE</scope>
    <source>
        <strain evidence="2">Ve6</strain>
    </source>
</reference>
<evidence type="ECO:0000256" key="1">
    <source>
        <dbReference type="SAM" id="MobiDB-lite"/>
    </source>
</evidence>
<comment type="caution">
    <text evidence="2">The sequence shown here is derived from an EMBL/GenBank/DDBJ whole genome shotgun (WGS) entry which is preliminary data.</text>
</comment>
<evidence type="ECO:0000313" key="2">
    <source>
        <dbReference type="EMBL" id="KAJ4151426.1"/>
    </source>
</evidence>
<organism evidence="2 3">
    <name type="scientific">Akanthomyces muscarius</name>
    <name type="common">Entomopathogenic fungus</name>
    <name type="synonym">Lecanicillium muscarium</name>
    <dbReference type="NCBI Taxonomy" id="2231603"/>
    <lineage>
        <taxon>Eukaryota</taxon>
        <taxon>Fungi</taxon>
        <taxon>Dikarya</taxon>
        <taxon>Ascomycota</taxon>
        <taxon>Pezizomycotina</taxon>
        <taxon>Sordariomycetes</taxon>
        <taxon>Hypocreomycetidae</taxon>
        <taxon>Hypocreales</taxon>
        <taxon>Cordycipitaceae</taxon>
        <taxon>Akanthomyces</taxon>
    </lineage>
</organism>
<protein>
    <submittedName>
        <fullName evidence="2">Uncharacterized protein</fullName>
    </submittedName>
</protein>
<name>A0A9W8QC14_AKAMU</name>
<feature type="region of interest" description="Disordered" evidence="1">
    <location>
        <begin position="204"/>
        <end position="225"/>
    </location>
</feature>
<gene>
    <name evidence="2" type="ORF">LMH87_012127</name>
</gene>
<evidence type="ECO:0000313" key="3">
    <source>
        <dbReference type="Proteomes" id="UP001144673"/>
    </source>
</evidence>
<dbReference type="Pfam" id="PF21858">
    <property type="entry name" value="DUF6914"/>
    <property type="match status" value="1"/>
</dbReference>
<sequence length="225" mass="24767">MYAFAHILCLLGPNQQRPLHDSHPANIDIRSTPLQAALTSEIIPLLVILALYHRDKLSHGNSRRFLGVKAYHWGILVTPASQRGSDSHAFAASDASDIDPVTFRLGDPNMDWFLDAKGLAESKGLIDPARSGKLIGRLVVGEVPDDVTPQALHDFFATVPLPVKNTDPQQSCVTWAVAAVEEAQKKGWVRKFDVDRMKEDALAYADDRNSQDPTEPEVKYYGLGA</sequence>
<keyword evidence="3" id="KW-1185">Reference proteome</keyword>
<dbReference type="KEGG" id="amus:LMH87_012127"/>
<dbReference type="InterPro" id="IPR054208">
    <property type="entry name" value="DUF6914"/>
</dbReference>
<dbReference type="Proteomes" id="UP001144673">
    <property type="component" value="Chromosome 4"/>
</dbReference>
<proteinExistence type="predicted"/>
<dbReference type="EMBL" id="JAJHUN010000009">
    <property type="protein sequence ID" value="KAJ4151426.1"/>
    <property type="molecule type" value="Genomic_DNA"/>
</dbReference>
<dbReference type="GeneID" id="80899286"/>